<evidence type="ECO:0000313" key="2">
    <source>
        <dbReference type="EMBL" id="RKP12832.1"/>
    </source>
</evidence>
<dbReference type="EMBL" id="KZ988189">
    <property type="protein sequence ID" value="RKP12832.1"/>
    <property type="molecule type" value="Genomic_DNA"/>
</dbReference>
<dbReference type="InterPro" id="IPR042332">
    <property type="entry name" value="Hsk3"/>
</dbReference>
<protein>
    <recommendedName>
        <fullName evidence="4">DASH complex subunit Hsk3 like-domain-containing protein</fullName>
    </recommendedName>
</protein>
<evidence type="ECO:0000256" key="1">
    <source>
        <dbReference type="SAM" id="MobiDB-lite"/>
    </source>
</evidence>
<gene>
    <name evidence="2" type="ORF">BJ684DRAFT_20643</name>
</gene>
<sequence>MYQSYPSATDTPDQTQDHTDPNSARARQYETLHRQLERLQRNASRLAQACDDTADSVRSTQVLGTIHASLFMASSTVLSNPPMETSAPEEEGREKGAA</sequence>
<dbReference type="GO" id="GO:0042729">
    <property type="term" value="C:DASH complex"/>
    <property type="evidence" value="ECO:0007669"/>
    <property type="project" value="TreeGrafter"/>
</dbReference>
<keyword evidence="3" id="KW-1185">Reference proteome</keyword>
<dbReference type="GO" id="GO:0008608">
    <property type="term" value="P:attachment of spindle microtubules to kinetochore"/>
    <property type="evidence" value="ECO:0007669"/>
    <property type="project" value="InterPro"/>
</dbReference>
<proteinExistence type="predicted"/>
<dbReference type="PANTHER" id="PTHR28289:SF1">
    <property type="entry name" value="DASH COMPLEX SUBUNIT HSK3"/>
    <property type="match status" value="1"/>
</dbReference>
<dbReference type="PANTHER" id="PTHR28289">
    <property type="entry name" value="DASH COMPLEX SUBUNIT HSK3"/>
    <property type="match status" value="1"/>
</dbReference>
<dbReference type="GO" id="GO:0051010">
    <property type="term" value="F:microtubule plus-end binding"/>
    <property type="evidence" value="ECO:0007669"/>
    <property type="project" value="TreeGrafter"/>
</dbReference>
<name>A0A4P9Y2M1_9FUNG</name>
<organism evidence="2 3">
    <name type="scientific">Piptocephalis cylindrospora</name>
    <dbReference type="NCBI Taxonomy" id="1907219"/>
    <lineage>
        <taxon>Eukaryota</taxon>
        <taxon>Fungi</taxon>
        <taxon>Fungi incertae sedis</taxon>
        <taxon>Zoopagomycota</taxon>
        <taxon>Zoopagomycotina</taxon>
        <taxon>Zoopagomycetes</taxon>
        <taxon>Zoopagales</taxon>
        <taxon>Piptocephalidaceae</taxon>
        <taxon>Piptocephalis</taxon>
    </lineage>
</organism>
<dbReference type="InterPro" id="IPR013183">
    <property type="entry name" value="Hsk3-like"/>
</dbReference>
<dbReference type="Proteomes" id="UP000267251">
    <property type="component" value="Unassembled WGS sequence"/>
</dbReference>
<dbReference type="OrthoDB" id="3358869at2759"/>
<feature type="region of interest" description="Disordered" evidence="1">
    <location>
        <begin position="77"/>
        <end position="98"/>
    </location>
</feature>
<accession>A0A4P9Y2M1</accession>
<dbReference type="AlphaFoldDB" id="A0A4P9Y2M1"/>
<feature type="region of interest" description="Disordered" evidence="1">
    <location>
        <begin position="1"/>
        <end position="28"/>
    </location>
</feature>
<dbReference type="Pfam" id="PF08227">
    <property type="entry name" value="DASH_Hsk3"/>
    <property type="match status" value="1"/>
</dbReference>
<evidence type="ECO:0008006" key="4">
    <source>
        <dbReference type="Google" id="ProtNLM"/>
    </source>
</evidence>
<reference evidence="3" key="1">
    <citation type="journal article" date="2018" name="Nat. Microbiol.">
        <title>Leveraging single-cell genomics to expand the fungal tree of life.</title>
        <authorList>
            <person name="Ahrendt S.R."/>
            <person name="Quandt C.A."/>
            <person name="Ciobanu D."/>
            <person name="Clum A."/>
            <person name="Salamov A."/>
            <person name="Andreopoulos B."/>
            <person name="Cheng J.F."/>
            <person name="Woyke T."/>
            <person name="Pelin A."/>
            <person name="Henrissat B."/>
            <person name="Reynolds N.K."/>
            <person name="Benny G.L."/>
            <person name="Smith M.E."/>
            <person name="James T.Y."/>
            <person name="Grigoriev I.V."/>
        </authorList>
    </citation>
    <scope>NUCLEOTIDE SEQUENCE [LARGE SCALE GENOMIC DNA]</scope>
</reference>
<evidence type="ECO:0000313" key="3">
    <source>
        <dbReference type="Proteomes" id="UP000267251"/>
    </source>
</evidence>